<evidence type="ECO:0000313" key="2">
    <source>
        <dbReference type="EMBL" id="KAK5168680.1"/>
    </source>
</evidence>
<sequence length="429" mass="48353">MARTAPTARKSTTQAQPQGDAGRQSTPFRYEEFLVPDLRDFLAARNLKLPKGQRGLKRELIARLRQADDEWQFRFLDLRLSSGRSSLGEDPLEDATQDFPIYWPAILRVSKEVNAEAEDVLYGMNTFRLNLAQQYERDDEVSDSINVAVETAYSSSANAASLREMDDTALPDLLLKARKLSIELSMSVVAPAAAPYEDGEVTFKDVHRQFYRICSFLAESKSPRHVNISIDATEYPDIDIMAAKILWPLVKIPATTNNTITMTGLPEETSASLLAEMRQDNSGDRMGPALKLFRRVVVLQEAIRHVRPFNNNAIRPLYYGQLESQLRDMWEDSGYVNQFVDGWLVHLCAMSQHLVEDEMVEAVKDELNNQKARADVLLAKLDGLPAWDERRPHRRFVSEGIPQAEAGRLGAQACAEVGLKSCLRLVRIS</sequence>
<dbReference type="Proteomes" id="UP001337655">
    <property type="component" value="Unassembled WGS sequence"/>
</dbReference>
<name>A0AAV9PAT2_9PEZI</name>
<proteinExistence type="predicted"/>
<comment type="caution">
    <text evidence="2">The sequence shown here is derived from an EMBL/GenBank/DDBJ whole genome shotgun (WGS) entry which is preliminary data.</text>
</comment>
<reference evidence="2 3" key="1">
    <citation type="submission" date="2023-08" db="EMBL/GenBank/DDBJ databases">
        <title>Black Yeasts Isolated from many extreme environments.</title>
        <authorList>
            <person name="Coleine C."/>
            <person name="Stajich J.E."/>
            <person name="Selbmann L."/>
        </authorList>
    </citation>
    <scope>NUCLEOTIDE SEQUENCE [LARGE SCALE GENOMIC DNA]</scope>
    <source>
        <strain evidence="2 3">CCFEE 5935</strain>
    </source>
</reference>
<dbReference type="GeneID" id="89927329"/>
<dbReference type="AlphaFoldDB" id="A0AAV9PAT2"/>
<dbReference type="InterPro" id="IPR036361">
    <property type="entry name" value="SAP_dom_sf"/>
</dbReference>
<feature type="region of interest" description="Disordered" evidence="1">
    <location>
        <begin position="1"/>
        <end position="26"/>
    </location>
</feature>
<dbReference type="EMBL" id="JAVRRT010000009">
    <property type="protein sequence ID" value="KAK5168680.1"/>
    <property type="molecule type" value="Genomic_DNA"/>
</dbReference>
<evidence type="ECO:0000256" key="1">
    <source>
        <dbReference type="SAM" id="MobiDB-lite"/>
    </source>
</evidence>
<accession>A0AAV9PAT2</accession>
<keyword evidence="3" id="KW-1185">Reference proteome</keyword>
<protein>
    <recommendedName>
        <fullName evidence="4">SAP domain-containing protein</fullName>
    </recommendedName>
</protein>
<gene>
    <name evidence="2" type="ORF">LTR77_005989</name>
</gene>
<dbReference type="Gene3D" id="1.10.720.30">
    <property type="entry name" value="SAP domain"/>
    <property type="match status" value="1"/>
</dbReference>
<dbReference type="RefSeq" id="XP_064658146.1">
    <property type="nucleotide sequence ID" value="XM_064803231.1"/>
</dbReference>
<evidence type="ECO:0000313" key="3">
    <source>
        <dbReference type="Proteomes" id="UP001337655"/>
    </source>
</evidence>
<evidence type="ECO:0008006" key="4">
    <source>
        <dbReference type="Google" id="ProtNLM"/>
    </source>
</evidence>
<feature type="compositionally biased region" description="Polar residues" evidence="1">
    <location>
        <begin position="9"/>
        <end position="26"/>
    </location>
</feature>
<organism evidence="2 3">
    <name type="scientific">Saxophila tyrrhenica</name>
    <dbReference type="NCBI Taxonomy" id="1690608"/>
    <lineage>
        <taxon>Eukaryota</taxon>
        <taxon>Fungi</taxon>
        <taxon>Dikarya</taxon>
        <taxon>Ascomycota</taxon>
        <taxon>Pezizomycotina</taxon>
        <taxon>Dothideomycetes</taxon>
        <taxon>Dothideomycetidae</taxon>
        <taxon>Mycosphaerellales</taxon>
        <taxon>Extremaceae</taxon>
        <taxon>Saxophila</taxon>
    </lineage>
</organism>